<keyword evidence="2" id="KW-0238">DNA-binding</keyword>
<evidence type="ECO:0000256" key="1">
    <source>
        <dbReference type="ARBA" id="ARBA00022578"/>
    </source>
</evidence>
<name>A0AAD8QHT8_LOLMU</name>
<keyword evidence="7" id="KW-1185">Reference proteome</keyword>
<dbReference type="PROSITE" id="PS01007">
    <property type="entry name" value="TRANSPOSASE_MUTATOR"/>
    <property type="match status" value="1"/>
</dbReference>
<proteinExistence type="predicted"/>
<comment type="caution">
    <text evidence="6">The sequence shown here is derived from an EMBL/GenBank/DDBJ whole genome shotgun (WGS) entry which is preliminary data.</text>
</comment>
<feature type="region of interest" description="Disordered" evidence="4">
    <location>
        <begin position="509"/>
        <end position="645"/>
    </location>
</feature>
<dbReference type="GO" id="GO:0004803">
    <property type="term" value="F:transposase activity"/>
    <property type="evidence" value="ECO:0007669"/>
    <property type="project" value="InterPro"/>
</dbReference>
<evidence type="ECO:0000313" key="6">
    <source>
        <dbReference type="EMBL" id="KAK1602978.1"/>
    </source>
</evidence>
<dbReference type="GO" id="GO:0006313">
    <property type="term" value="P:DNA transposition"/>
    <property type="evidence" value="ECO:0007669"/>
    <property type="project" value="InterPro"/>
</dbReference>
<dbReference type="GO" id="GO:0003677">
    <property type="term" value="F:DNA binding"/>
    <property type="evidence" value="ECO:0007669"/>
    <property type="project" value="UniProtKB-KW"/>
</dbReference>
<evidence type="ECO:0000256" key="3">
    <source>
        <dbReference type="ARBA" id="ARBA00023172"/>
    </source>
</evidence>
<dbReference type="InterPro" id="IPR018289">
    <property type="entry name" value="MULE_transposase_dom"/>
</dbReference>
<keyword evidence="3" id="KW-0233">DNA recombination</keyword>
<dbReference type="InterPro" id="IPR001207">
    <property type="entry name" value="Transposase_mutator"/>
</dbReference>
<evidence type="ECO:0000256" key="4">
    <source>
        <dbReference type="SAM" id="MobiDB-lite"/>
    </source>
</evidence>
<protein>
    <recommendedName>
        <fullName evidence="5">MULE transposase domain-containing protein</fullName>
    </recommendedName>
</protein>
<dbReference type="PANTHER" id="PTHR31973">
    <property type="entry name" value="POLYPROTEIN, PUTATIVE-RELATED"/>
    <property type="match status" value="1"/>
</dbReference>
<dbReference type="Proteomes" id="UP001231189">
    <property type="component" value="Unassembled WGS sequence"/>
</dbReference>
<gene>
    <name evidence="6" type="ORF">QYE76_017216</name>
</gene>
<evidence type="ECO:0000259" key="5">
    <source>
        <dbReference type="Pfam" id="PF10551"/>
    </source>
</evidence>
<accession>A0AAD8QHT8</accession>
<evidence type="ECO:0000313" key="7">
    <source>
        <dbReference type="Proteomes" id="UP001231189"/>
    </source>
</evidence>
<keyword evidence="1" id="KW-0815">Transposition</keyword>
<dbReference type="EMBL" id="JAUUTY010000147">
    <property type="protein sequence ID" value="KAK1602978.1"/>
    <property type="molecule type" value="Genomic_DNA"/>
</dbReference>
<organism evidence="6 7">
    <name type="scientific">Lolium multiflorum</name>
    <name type="common">Italian ryegrass</name>
    <name type="synonym">Lolium perenne subsp. multiflorum</name>
    <dbReference type="NCBI Taxonomy" id="4521"/>
    <lineage>
        <taxon>Eukaryota</taxon>
        <taxon>Viridiplantae</taxon>
        <taxon>Streptophyta</taxon>
        <taxon>Embryophyta</taxon>
        <taxon>Tracheophyta</taxon>
        <taxon>Spermatophyta</taxon>
        <taxon>Magnoliopsida</taxon>
        <taxon>Liliopsida</taxon>
        <taxon>Poales</taxon>
        <taxon>Poaceae</taxon>
        <taxon>BOP clade</taxon>
        <taxon>Pooideae</taxon>
        <taxon>Poodae</taxon>
        <taxon>Poeae</taxon>
        <taxon>Poeae Chloroplast Group 2 (Poeae type)</taxon>
        <taxon>Loliodinae</taxon>
        <taxon>Loliinae</taxon>
        <taxon>Lolium</taxon>
    </lineage>
</organism>
<dbReference type="AlphaFoldDB" id="A0AAD8QHT8"/>
<reference evidence="6" key="1">
    <citation type="submission" date="2023-07" db="EMBL/GenBank/DDBJ databases">
        <title>A chromosome-level genome assembly of Lolium multiflorum.</title>
        <authorList>
            <person name="Chen Y."/>
            <person name="Copetti D."/>
            <person name="Kolliker R."/>
            <person name="Studer B."/>
        </authorList>
    </citation>
    <scope>NUCLEOTIDE SEQUENCE</scope>
    <source>
        <strain evidence="6">02402/16</strain>
        <tissue evidence="6">Leaf</tissue>
    </source>
</reference>
<dbReference type="PANTHER" id="PTHR31973:SF187">
    <property type="entry name" value="MUTATOR TRANSPOSASE MUDRA PROTEIN"/>
    <property type="match status" value="1"/>
</dbReference>
<feature type="region of interest" description="Disordered" evidence="4">
    <location>
        <begin position="1"/>
        <end position="71"/>
    </location>
</feature>
<feature type="compositionally biased region" description="Gly residues" evidence="4">
    <location>
        <begin position="1"/>
        <end position="11"/>
    </location>
</feature>
<sequence>MATGGGGGPGGWQADDEQDPGGDHWLLDEGYPPVAAEPEHVPQLSAPVKPGAPWEKGWTSAGSSSSSSVDPMSHYISDNGLETEMWELFVQFDGVKFVQKSMPRSDIRYLNLLALMEKEGYGICDSMYYVKEEGEGLNGLDLVESNFKVEEMIRRSDPNTNITSLQDKAKKDFGVSVPKRMAYRAKTKARQMVLGDHKKQYFRIRDYLQTVIDKNPGSRCIVTTVTGPTEEETEAMKQGHNADISYESRFHGLFFCVNAARLGFLEGCRPFIGLDGCFIKLTTGAQILAATGRDGNNMYPIAWAVVAKEDTKNWVWFLEQLKEALGGDEGQFGRYTIMSDRQKGLLKAVSTVFPNSPQRYCLRHIYANFQTAGFRGEDLKKCMDNAAYSYTKHGFDVAMEELKKQSEAAWVWLSKILVHTWARWAMDTNCKTDLVVNNLSEVFNRYILDVRSKPIVTMLVGIYDKQMVRHDGKRDGGQKASWAITPHYTEMLELMKKYSRACVPKRSDIDLWQPSRTMPPSGSTGPSASTAPSASAPSGSGPSGSAPSPSAPSAPRSSATRPPTASAPSAPRSSATRPPTAPPAPRSSATRPPTAPPAPRSSAQGRGHGVYSYFTAGANASAGREPGVGPLGNSYAGPSCSPDDC</sequence>
<evidence type="ECO:0000256" key="2">
    <source>
        <dbReference type="ARBA" id="ARBA00023125"/>
    </source>
</evidence>
<dbReference type="Pfam" id="PF10551">
    <property type="entry name" value="MULE"/>
    <property type="match status" value="1"/>
</dbReference>
<feature type="compositionally biased region" description="Low complexity" evidence="4">
    <location>
        <begin position="514"/>
        <end position="578"/>
    </location>
</feature>
<feature type="domain" description="MULE transposase" evidence="5">
    <location>
        <begin position="272"/>
        <end position="368"/>
    </location>
</feature>